<keyword evidence="3 4" id="KW-0949">S-adenosyl-L-methionine</keyword>
<dbReference type="InterPro" id="IPR030391">
    <property type="entry name" value="MeTrfase_TrmA_CS"/>
</dbReference>
<dbReference type="CDD" id="cd02440">
    <property type="entry name" value="AdoMet_MTases"/>
    <property type="match status" value="1"/>
</dbReference>
<dbReference type="GO" id="GO:0070475">
    <property type="term" value="P:rRNA base methylation"/>
    <property type="evidence" value="ECO:0007669"/>
    <property type="project" value="TreeGrafter"/>
</dbReference>
<evidence type="ECO:0000256" key="3">
    <source>
        <dbReference type="ARBA" id="ARBA00022691"/>
    </source>
</evidence>
<feature type="binding site" evidence="4">
    <location>
        <position position="291"/>
    </location>
    <ligand>
        <name>S-adenosyl-L-methionine</name>
        <dbReference type="ChEBI" id="CHEBI:59789"/>
    </ligand>
</feature>
<comment type="caution">
    <text evidence="6">The sequence shown here is derived from an EMBL/GenBank/DDBJ whole genome shotgun (WGS) entry which is preliminary data.</text>
</comment>
<feature type="active site" description="Nucleophile" evidence="4">
    <location>
        <position position="318"/>
    </location>
</feature>
<keyword evidence="2 4" id="KW-0808">Transferase</keyword>
<accession>A0A3L8P264</accession>
<dbReference type="PANTHER" id="PTHR11061:SF30">
    <property type="entry name" value="TRNA (URACIL(54)-C(5))-METHYLTRANSFERASE"/>
    <property type="match status" value="1"/>
</dbReference>
<dbReference type="EMBL" id="RDBE01000007">
    <property type="protein sequence ID" value="RLV49244.1"/>
    <property type="molecule type" value="Genomic_DNA"/>
</dbReference>
<evidence type="ECO:0000256" key="4">
    <source>
        <dbReference type="PROSITE-ProRule" id="PRU01024"/>
    </source>
</evidence>
<reference evidence="6 7" key="1">
    <citation type="submission" date="2018-10" db="EMBL/GenBank/DDBJ databases">
        <title>Marmoricola sp. 4Q3S-7 whole genome shotgun sequence.</title>
        <authorList>
            <person name="Li F."/>
        </authorList>
    </citation>
    <scope>NUCLEOTIDE SEQUENCE [LARGE SCALE GENOMIC DNA]</scope>
    <source>
        <strain evidence="6 7">4Q3S-7</strain>
    </source>
</reference>
<dbReference type="InterPro" id="IPR002792">
    <property type="entry name" value="TRAM_dom"/>
</dbReference>
<evidence type="ECO:0000313" key="6">
    <source>
        <dbReference type="EMBL" id="RLV49244.1"/>
    </source>
</evidence>
<dbReference type="Gene3D" id="2.40.50.140">
    <property type="entry name" value="Nucleic acid-binding proteins"/>
    <property type="match status" value="1"/>
</dbReference>
<dbReference type="Proteomes" id="UP000281708">
    <property type="component" value="Unassembled WGS sequence"/>
</dbReference>
<dbReference type="Pfam" id="PF05958">
    <property type="entry name" value="tRNA_U5-meth_tr"/>
    <property type="match status" value="1"/>
</dbReference>
<keyword evidence="7" id="KW-1185">Reference proteome</keyword>
<dbReference type="PROSITE" id="PS50926">
    <property type="entry name" value="TRAM"/>
    <property type="match status" value="1"/>
</dbReference>
<sequence length="362" mass="39197">MSQSSVVGERYEAVAGNVAHGGHVVARPEGLDGRVVFVRHALPGERVVVEITEDGDRFLRGDAVEVLEASSHRVEPPCPYAGPGACGGCDFQHATPAYQRSLKTSVVREQLERLAGIASDVEVEEVPPTLRWRSRMRYVDLPGGRKGLRQHRSHEVVEIDDCLIDAHGPVPVVEEVAQQPSRNPRSETVDGHRFAVEPDGFWQPHVRAPEVLVDCVLDFLAPRPGESALDLYAGVGLFAAHLGDDVIAVEGDRKAAAHAADNTTAEVVCSDVQRWLERGATPDHVDLVVLDPPRVGAKKRVVAAIAALSPRAVAYVACDPAALARDLAIFAGHGYRPQRLRAFDLFPMTHHVECVALLEAGR</sequence>
<evidence type="ECO:0000256" key="1">
    <source>
        <dbReference type="ARBA" id="ARBA00022603"/>
    </source>
</evidence>
<protein>
    <submittedName>
        <fullName evidence="6">Class I SAM-dependent RNA methyltransferase</fullName>
    </submittedName>
</protein>
<evidence type="ECO:0000313" key="7">
    <source>
        <dbReference type="Proteomes" id="UP000281708"/>
    </source>
</evidence>
<dbReference type="PROSITE" id="PS01231">
    <property type="entry name" value="TRMA_2"/>
    <property type="match status" value="1"/>
</dbReference>
<dbReference type="SUPFAM" id="SSF50249">
    <property type="entry name" value="Nucleic acid-binding proteins"/>
    <property type="match status" value="1"/>
</dbReference>
<dbReference type="Gene3D" id="3.40.50.150">
    <property type="entry name" value="Vaccinia Virus protein VP39"/>
    <property type="match status" value="2"/>
</dbReference>
<dbReference type="InterPro" id="IPR010280">
    <property type="entry name" value="U5_MeTrfase_fam"/>
</dbReference>
<dbReference type="GO" id="GO:0070041">
    <property type="term" value="F:rRNA (uridine-C5-)-methyltransferase activity"/>
    <property type="evidence" value="ECO:0007669"/>
    <property type="project" value="TreeGrafter"/>
</dbReference>
<dbReference type="SUPFAM" id="SSF53335">
    <property type="entry name" value="S-adenosyl-L-methionine-dependent methyltransferases"/>
    <property type="match status" value="1"/>
</dbReference>
<evidence type="ECO:0000259" key="5">
    <source>
        <dbReference type="PROSITE" id="PS50926"/>
    </source>
</evidence>
<dbReference type="AlphaFoldDB" id="A0A3L8P264"/>
<dbReference type="PANTHER" id="PTHR11061">
    <property type="entry name" value="RNA M5U METHYLTRANSFERASE"/>
    <property type="match status" value="1"/>
</dbReference>
<feature type="binding site" evidence="4">
    <location>
        <position position="250"/>
    </location>
    <ligand>
        <name>S-adenosyl-L-methionine</name>
        <dbReference type="ChEBI" id="CHEBI:59789"/>
    </ligand>
</feature>
<dbReference type="PROSITE" id="PS51687">
    <property type="entry name" value="SAM_MT_RNA_M5U"/>
    <property type="match status" value="1"/>
</dbReference>
<dbReference type="InterPro" id="IPR029063">
    <property type="entry name" value="SAM-dependent_MTases_sf"/>
</dbReference>
<dbReference type="InterPro" id="IPR012340">
    <property type="entry name" value="NA-bd_OB-fold"/>
</dbReference>
<name>A0A3L8P264_9ACTN</name>
<dbReference type="RefSeq" id="WP_121806346.1">
    <property type="nucleotide sequence ID" value="NZ_RDBE01000007.1"/>
</dbReference>
<gene>
    <name evidence="6" type="ORF">D9V37_11905</name>
</gene>
<evidence type="ECO:0000256" key="2">
    <source>
        <dbReference type="ARBA" id="ARBA00022679"/>
    </source>
</evidence>
<dbReference type="Pfam" id="PF01938">
    <property type="entry name" value="TRAM"/>
    <property type="match status" value="1"/>
</dbReference>
<dbReference type="OrthoDB" id="9804590at2"/>
<dbReference type="Gene3D" id="2.40.50.1070">
    <property type="match status" value="1"/>
</dbReference>
<organism evidence="6 7">
    <name type="scientific">Nocardioides mangrovicus</name>
    <dbReference type="NCBI Taxonomy" id="2478913"/>
    <lineage>
        <taxon>Bacteria</taxon>
        <taxon>Bacillati</taxon>
        <taxon>Actinomycetota</taxon>
        <taxon>Actinomycetes</taxon>
        <taxon>Propionibacteriales</taxon>
        <taxon>Nocardioidaceae</taxon>
        <taxon>Nocardioides</taxon>
    </lineage>
</organism>
<feature type="domain" description="TRAM" evidence="5">
    <location>
        <begin position="4"/>
        <end position="65"/>
    </location>
</feature>
<comment type="similarity">
    <text evidence="4">Belongs to the class I-like SAM-binding methyltransferase superfamily. RNA M5U methyltransferase family.</text>
</comment>
<proteinExistence type="inferred from homology"/>
<keyword evidence="1 4" id="KW-0489">Methyltransferase</keyword>
<feature type="binding site" evidence="4">
    <location>
        <position position="232"/>
    </location>
    <ligand>
        <name>S-adenosyl-L-methionine</name>
        <dbReference type="ChEBI" id="CHEBI:59789"/>
    </ligand>
</feature>
<feature type="binding site" evidence="4">
    <location>
        <position position="203"/>
    </location>
    <ligand>
        <name>S-adenosyl-L-methionine</name>
        <dbReference type="ChEBI" id="CHEBI:59789"/>
    </ligand>
</feature>